<reference evidence="1" key="1">
    <citation type="submission" date="2019-09" db="EMBL/GenBank/DDBJ databases">
        <title>Characterisation of the sponge microbiome using genome-centric metagenomics.</title>
        <authorList>
            <person name="Engelberts J.P."/>
            <person name="Robbins S.J."/>
            <person name="De Goeij J.M."/>
            <person name="Aranda M."/>
            <person name="Bell S.C."/>
            <person name="Webster N.S."/>
        </authorList>
    </citation>
    <scope>NUCLEOTIDE SEQUENCE</scope>
    <source>
        <strain evidence="1">SB0664_bin_27</strain>
    </source>
</reference>
<dbReference type="EMBL" id="VXRG01000056">
    <property type="protein sequence ID" value="MXY93084.1"/>
    <property type="molecule type" value="Genomic_DNA"/>
</dbReference>
<comment type="caution">
    <text evidence="1">The sequence shown here is derived from an EMBL/GenBank/DDBJ whole genome shotgun (WGS) entry which is preliminary data.</text>
</comment>
<sequence>MWWITTYEPVTMFSLKAAAATSTGGKSLLLPTPFSFKMALLNTVIQLEGIDAGIRLWPAIRDGRIAIHGPDQIAVNNTFTKILKPSRGQPLPDPATGILQIMGRSIGFREYVQWHGETQIAFEPSNEAEEDWALWTTNIHYLGKRGGFIQATGQFEKDEELPPNFLLLGEGEQQNESFPLDGTLQVMDDCGSNLSFDEVNVYSSKTMRLGTHRILRSVILPYRMARSSRGYTLYERFDQARQ</sequence>
<organism evidence="1">
    <name type="scientific">Caldilineaceae bacterium SB0664_bin_27</name>
    <dbReference type="NCBI Taxonomy" id="2605260"/>
    <lineage>
        <taxon>Bacteria</taxon>
        <taxon>Bacillati</taxon>
        <taxon>Chloroflexota</taxon>
        <taxon>Caldilineae</taxon>
        <taxon>Caldilineales</taxon>
        <taxon>Caldilineaceae</taxon>
    </lineage>
</organism>
<dbReference type="AlphaFoldDB" id="A0A6B0YPS8"/>
<protein>
    <submittedName>
        <fullName evidence="1">Uncharacterized protein</fullName>
    </submittedName>
</protein>
<accession>A0A6B0YPS8</accession>
<gene>
    <name evidence="1" type="ORF">F4Y42_06485</name>
</gene>
<proteinExistence type="predicted"/>
<evidence type="ECO:0000313" key="1">
    <source>
        <dbReference type="EMBL" id="MXY93084.1"/>
    </source>
</evidence>
<name>A0A6B0YPS8_9CHLR</name>